<dbReference type="AlphaFoldDB" id="A0A1G9GNV0"/>
<evidence type="ECO:0000313" key="1">
    <source>
        <dbReference type="EMBL" id="SDL02318.1"/>
    </source>
</evidence>
<keyword evidence="2" id="KW-1185">Reference proteome</keyword>
<protein>
    <submittedName>
        <fullName evidence="1">Uncharacterized protein</fullName>
    </submittedName>
</protein>
<reference evidence="1 2" key="1">
    <citation type="submission" date="2016-10" db="EMBL/GenBank/DDBJ databases">
        <authorList>
            <person name="de Groot N.N."/>
        </authorList>
    </citation>
    <scope>NUCLEOTIDE SEQUENCE [LARGE SCALE GENOMIC DNA]</scope>
    <source>
        <strain evidence="1 2">DSM 25186</strain>
    </source>
</reference>
<evidence type="ECO:0000313" key="2">
    <source>
        <dbReference type="Proteomes" id="UP000198510"/>
    </source>
</evidence>
<sequence>MNSNHMKDLIKSLAAINNDLKKMIAAAHSNLEQMNKRMPAPAAPSRKVVVDHRLNRTALVQHILTSQN</sequence>
<organism evidence="1 2">
    <name type="scientific">Catalinimonas alkaloidigena</name>
    <dbReference type="NCBI Taxonomy" id="1075417"/>
    <lineage>
        <taxon>Bacteria</taxon>
        <taxon>Pseudomonadati</taxon>
        <taxon>Bacteroidota</taxon>
        <taxon>Cytophagia</taxon>
        <taxon>Cytophagales</taxon>
        <taxon>Catalimonadaceae</taxon>
        <taxon>Catalinimonas</taxon>
    </lineage>
</organism>
<dbReference type="EMBL" id="FNFO01000004">
    <property type="protein sequence ID" value="SDL02318.1"/>
    <property type="molecule type" value="Genomic_DNA"/>
</dbReference>
<name>A0A1G9GNV0_9BACT</name>
<dbReference type="Proteomes" id="UP000198510">
    <property type="component" value="Unassembled WGS sequence"/>
</dbReference>
<gene>
    <name evidence="1" type="ORF">SAMN05421823_104169</name>
</gene>
<proteinExistence type="predicted"/>
<accession>A0A1G9GNV0</accession>